<dbReference type="SUPFAM" id="SSF161245">
    <property type="entry name" value="Zinc hairpin stack"/>
    <property type="match status" value="1"/>
</dbReference>
<dbReference type="InterPro" id="IPR012334">
    <property type="entry name" value="Pectin_lyas_fold"/>
</dbReference>
<protein>
    <recommendedName>
        <fullName evidence="2">CTCHY-type domain-containing protein</fullName>
    </recommendedName>
</protein>
<keyword evidence="1" id="KW-0479">Metal-binding</keyword>
<feature type="domain" description="CTCHY-type" evidence="2">
    <location>
        <begin position="110"/>
        <end position="188"/>
    </location>
</feature>
<dbReference type="PROSITE" id="PS51270">
    <property type="entry name" value="ZF_CTCHY"/>
    <property type="match status" value="1"/>
</dbReference>
<evidence type="ECO:0000259" key="2">
    <source>
        <dbReference type="PROSITE" id="PS51270"/>
    </source>
</evidence>
<dbReference type="Gene3D" id="2.160.20.10">
    <property type="entry name" value="Single-stranded right-handed beta-helix, Pectin lyase-like"/>
    <property type="match status" value="1"/>
</dbReference>
<dbReference type="PANTHER" id="PTHR21319">
    <property type="entry name" value="RING FINGER AND CHY ZINC FINGER DOMAIN-CONTAINING PROTEIN 1"/>
    <property type="match status" value="1"/>
</dbReference>
<accession>A0AAU9LUN6</accession>
<sequence>MTSSTPGRIPQFSRFRDVTRFFLLSDGERQGNEREGQQRFRKGKAVGVRWWLLVNGGSIAVFNTHGGGFLLPKESKEDSGFPQLEMMVICAICNTEQQVAHVCTNCGVKMGEYLCGICKFYNDDISKEQFHCHDCGICRVGGGAEFFHCQKCGKWEFKYHKFFEHQPATSDFIVRGTGNCSPRYMRCTINQIPCTSDLLNTSGMQLALLVRPFDLYYTESNFSDSLDMLEDKSLKIEDDSDLSSWSGDESGVRVLMNVDSFGVVGDGVSDDTKTFGDAWKEACFLVGRVASKDQS</sequence>
<reference evidence="3 4" key="1">
    <citation type="submission" date="2022-01" db="EMBL/GenBank/DDBJ databases">
        <authorList>
            <person name="Xiong W."/>
            <person name="Schranz E."/>
        </authorList>
    </citation>
    <scope>NUCLEOTIDE SEQUENCE [LARGE SCALE GENOMIC DNA]</scope>
</reference>
<dbReference type="SUPFAM" id="SSF51126">
    <property type="entry name" value="Pectin lyase-like"/>
    <property type="match status" value="1"/>
</dbReference>
<dbReference type="SUPFAM" id="SSF81995">
    <property type="entry name" value="beta-sandwich domain of Sec23/24"/>
    <property type="match status" value="1"/>
</dbReference>
<dbReference type="PANTHER" id="PTHR21319:SF12">
    <property type="entry name" value="ZINC FINGER (C3HC4-TYPE RING FINGER) FAMILY PROTEIN"/>
    <property type="match status" value="1"/>
</dbReference>
<keyword evidence="4" id="KW-1185">Reference proteome</keyword>
<dbReference type="Gene3D" id="2.60.40.1670">
    <property type="entry name" value="beta-sandwich domain of Sec23/24"/>
    <property type="match status" value="1"/>
</dbReference>
<proteinExistence type="predicted"/>
<comment type="caution">
    <text evidence="3">The sequence shown here is derived from an EMBL/GenBank/DDBJ whole genome shotgun (WGS) entry which is preliminary data.</text>
</comment>
<dbReference type="GO" id="GO:0005634">
    <property type="term" value="C:nucleus"/>
    <property type="evidence" value="ECO:0007669"/>
    <property type="project" value="TreeGrafter"/>
</dbReference>
<dbReference type="EMBL" id="CAKMRJ010000002">
    <property type="protein sequence ID" value="CAH1417272.1"/>
    <property type="molecule type" value="Genomic_DNA"/>
</dbReference>
<name>A0AAU9LUN6_9ASTR</name>
<evidence type="ECO:0000256" key="1">
    <source>
        <dbReference type="PROSITE-ProRule" id="PRU00965"/>
    </source>
</evidence>
<dbReference type="InterPro" id="IPR017921">
    <property type="entry name" value="Znf_CTCHY"/>
</dbReference>
<gene>
    <name evidence="3" type="ORF">LVIROSA_LOCUS4969</name>
</gene>
<dbReference type="Proteomes" id="UP001157418">
    <property type="component" value="Unassembled WGS sequence"/>
</dbReference>
<evidence type="ECO:0000313" key="3">
    <source>
        <dbReference type="EMBL" id="CAH1417272.1"/>
    </source>
</evidence>
<dbReference type="GO" id="GO:0006511">
    <property type="term" value="P:ubiquitin-dependent protein catabolic process"/>
    <property type="evidence" value="ECO:0007669"/>
    <property type="project" value="TreeGrafter"/>
</dbReference>
<dbReference type="GO" id="GO:0008270">
    <property type="term" value="F:zinc ion binding"/>
    <property type="evidence" value="ECO:0007669"/>
    <property type="project" value="UniProtKB-KW"/>
</dbReference>
<organism evidence="3 4">
    <name type="scientific">Lactuca virosa</name>
    <dbReference type="NCBI Taxonomy" id="75947"/>
    <lineage>
        <taxon>Eukaryota</taxon>
        <taxon>Viridiplantae</taxon>
        <taxon>Streptophyta</taxon>
        <taxon>Embryophyta</taxon>
        <taxon>Tracheophyta</taxon>
        <taxon>Spermatophyta</taxon>
        <taxon>Magnoliopsida</taxon>
        <taxon>eudicotyledons</taxon>
        <taxon>Gunneridae</taxon>
        <taxon>Pentapetalae</taxon>
        <taxon>asterids</taxon>
        <taxon>campanulids</taxon>
        <taxon>Asterales</taxon>
        <taxon>Asteraceae</taxon>
        <taxon>Cichorioideae</taxon>
        <taxon>Cichorieae</taxon>
        <taxon>Lactucinae</taxon>
        <taxon>Lactuca</taxon>
    </lineage>
</organism>
<evidence type="ECO:0000313" key="4">
    <source>
        <dbReference type="Proteomes" id="UP001157418"/>
    </source>
</evidence>
<dbReference type="AlphaFoldDB" id="A0AAU9LUN6"/>
<dbReference type="GO" id="GO:0016567">
    <property type="term" value="P:protein ubiquitination"/>
    <property type="evidence" value="ECO:0007669"/>
    <property type="project" value="TreeGrafter"/>
</dbReference>
<dbReference type="GO" id="GO:0061630">
    <property type="term" value="F:ubiquitin protein ligase activity"/>
    <property type="evidence" value="ECO:0007669"/>
    <property type="project" value="TreeGrafter"/>
</dbReference>
<dbReference type="InterPro" id="IPR037275">
    <property type="entry name" value="Znf_CTCHY_sf"/>
</dbReference>
<dbReference type="InterPro" id="IPR011050">
    <property type="entry name" value="Pectin_lyase_fold/virulence"/>
</dbReference>
<keyword evidence="1" id="KW-0862">Zinc</keyword>
<keyword evidence="1" id="KW-0863">Zinc-finger</keyword>